<evidence type="ECO:0008006" key="3">
    <source>
        <dbReference type="Google" id="ProtNLM"/>
    </source>
</evidence>
<proteinExistence type="predicted"/>
<dbReference type="InterPro" id="IPR032762">
    <property type="entry name" value="Polysacc_deac_3"/>
</dbReference>
<dbReference type="PROSITE" id="PS51257">
    <property type="entry name" value="PROKAR_LIPOPROTEIN"/>
    <property type="match status" value="1"/>
</dbReference>
<evidence type="ECO:0000313" key="2">
    <source>
        <dbReference type="Proteomes" id="UP000004892"/>
    </source>
</evidence>
<keyword evidence="2" id="KW-1185">Reference proteome</keyword>
<accession>H1DFM4</accession>
<dbReference type="GeneID" id="98068649"/>
<evidence type="ECO:0000313" key="1">
    <source>
        <dbReference type="EMBL" id="EHP48697.1"/>
    </source>
</evidence>
<sequence length="471" mass="54044">MKKFQILVLIVVVFLFSSCLKHRNLYQEKKDVIEEPLYTYPFSSENQGVTVEMVIQTKAGINMEQVKVEIPPLKYNKSWLFILSQDDCKQAAYCCTWAALNGRPLSKKYYYDVRQYLNDDLPPDVYTLGKTLGSTDGAGNEVRFNFTTTLAPEWDFMNAKTVVSSGFSQNYYRFFMKSGLVWDNVREMVNYGTGIAFHDVNTEAVNVADSVLVHYASAQDSILKYLSGRRSKVLAEPNGNKTYITAAQRYAPIQIMTAQTQAEKLFPFQVKKDLRGVVLNRNFSEIAATKEFIESQLKLAKEEREAVCVGVHGTGTEWVEFFLWLNDQYGKDGDDSLWFTSLEEYYEYNYYRIHGIIKKVVVDEHTLKLIVTLPAEENFYYPSVTLNLEGMPESAILSVSADDNVKGLSYASYGQGTMFHIDCRKKLVEHATHFVEQYEKFPTEINRRDAVYFTALLKNSPQKEALLKRIK</sequence>
<dbReference type="RefSeq" id="WP_009136208.1">
    <property type="nucleotide sequence ID" value="NZ_JH594596.1"/>
</dbReference>
<name>H1DFM4_9BACT</name>
<dbReference type="PATRIC" id="fig|742817.3.peg.1121"/>
<dbReference type="eggNOG" id="ENOG5033RSQ">
    <property type="taxonomic scope" value="Bacteria"/>
</dbReference>
<protein>
    <recommendedName>
        <fullName evidence="3">Polysaccharide deacetylase</fullName>
    </recommendedName>
</protein>
<dbReference type="EMBL" id="ADMC01000017">
    <property type="protein sequence ID" value="EHP48697.1"/>
    <property type="molecule type" value="Genomic_DNA"/>
</dbReference>
<comment type="caution">
    <text evidence="1">The sequence shown here is derived from an EMBL/GenBank/DDBJ whole genome shotgun (WGS) entry which is preliminary data.</text>
</comment>
<dbReference type="CDD" id="cd10585">
    <property type="entry name" value="CE4_SF"/>
    <property type="match status" value="1"/>
</dbReference>
<reference evidence="1 2" key="1">
    <citation type="submission" date="2012-01" db="EMBL/GenBank/DDBJ databases">
        <title>The Genome Sequence of Odoribacter laneus YIT 12061.</title>
        <authorList>
            <consortium name="The Broad Institute Genome Sequencing Platform"/>
            <person name="Earl A."/>
            <person name="Ward D."/>
            <person name="Feldgarden M."/>
            <person name="Gevers D."/>
            <person name="Morotomi M."/>
            <person name="Young S.K."/>
            <person name="Zeng Q."/>
            <person name="Gargeya S."/>
            <person name="Fitzgerald M."/>
            <person name="Haas B."/>
            <person name="Abouelleil A."/>
            <person name="Alvarado L."/>
            <person name="Arachchi H.M."/>
            <person name="Berlin A."/>
            <person name="Chapman S.B."/>
            <person name="Gearin G."/>
            <person name="Goldberg J."/>
            <person name="Griggs A."/>
            <person name="Gujja S."/>
            <person name="Hansen M."/>
            <person name="Heiman D."/>
            <person name="Howarth C."/>
            <person name="Larimer J."/>
            <person name="Lui A."/>
            <person name="MacDonald P.J.P."/>
            <person name="McCowen C."/>
            <person name="Montmayeur A."/>
            <person name="Murphy C."/>
            <person name="Neiman D."/>
            <person name="Pearson M."/>
            <person name="Priest M."/>
            <person name="Roberts A."/>
            <person name="Saif S."/>
            <person name="Shea T."/>
            <person name="Sisk P."/>
            <person name="Stolte C."/>
            <person name="Sykes S."/>
            <person name="Wortman J."/>
            <person name="Nusbaum C."/>
            <person name="Birren B."/>
        </authorList>
    </citation>
    <scope>NUCLEOTIDE SEQUENCE [LARGE SCALE GENOMIC DNA]</scope>
    <source>
        <strain evidence="1 2">YIT 12061</strain>
    </source>
</reference>
<dbReference type="Proteomes" id="UP000004892">
    <property type="component" value="Unassembled WGS sequence"/>
</dbReference>
<dbReference type="AlphaFoldDB" id="H1DFM4"/>
<dbReference type="HOGENOM" id="CLU_042246_0_0_10"/>
<gene>
    <name evidence="1" type="ORF">HMPREF9449_01060</name>
</gene>
<organism evidence="1 2">
    <name type="scientific">Odoribacter laneus YIT 12061</name>
    <dbReference type="NCBI Taxonomy" id="742817"/>
    <lineage>
        <taxon>Bacteria</taxon>
        <taxon>Pseudomonadati</taxon>
        <taxon>Bacteroidota</taxon>
        <taxon>Bacteroidia</taxon>
        <taxon>Bacteroidales</taxon>
        <taxon>Odoribacteraceae</taxon>
        <taxon>Odoribacter</taxon>
    </lineage>
</organism>
<dbReference type="Pfam" id="PF15421">
    <property type="entry name" value="Polysacc_deac_3"/>
    <property type="match status" value="1"/>
</dbReference>